<dbReference type="GO" id="GO:0016301">
    <property type="term" value="F:kinase activity"/>
    <property type="evidence" value="ECO:0007669"/>
    <property type="project" value="UniProtKB-KW"/>
</dbReference>
<gene>
    <name evidence="2" type="ORF">NCTC10717_01875</name>
</gene>
<keyword evidence="2" id="KW-0418">Kinase</keyword>
<organism evidence="2 3">
    <name type="scientific">Suttonella indologenes</name>
    <dbReference type="NCBI Taxonomy" id="13276"/>
    <lineage>
        <taxon>Bacteria</taxon>
        <taxon>Pseudomonadati</taxon>
        <taxon>Pseudomonadota</taxon>
        <taxon>Gammaproteobacteria</taxon>
        <taxon>Cardiobacteriales</taxon>
        <taxon>Cardiobacteriaceae</taxon>
        <taxon>Suttonella</taxon>
    </lineage>
</organism>
<evidence type="ECO:0000313" key="2">
    <source>
        <dbReference type="EMBL" id="SUO98134.1"/>
    </source>
</evidence>
<evidence type="ECO:0000259" key="1">
    <source>
        <dbReference type="Pfam" id="PF01636"/>
    </source>
</evidence>
<dbReference type="Pfam" id="PF01636">
    <property type="entry name" value="APH"/>
    <property type="match status" value="1"/>
</dbReference>
<dbReference type="InterPro" id="IPR011009">
    <property type="entry name" value="Kinase-like_dom_sf"/>
</dbReference>
<feature type="domain" description="Aminoglycoside phosphotransferase" evidence="1">
    <location>
        <begin position="27"/>
        <end position="255"/>
    </location>
</feature>
<dbReference type="InterPro" id="IPR002575">
    <property type="entry name" value="Aminoglycoside_PTrfase"/>
</dbReference>
<dbReference type="OrthoDB" id="9809275at2"/>
<name>A0A380N0W6_9GAMM</name>
<dbReference type="Gene3D" id="3.30.200.20">
    <property type="entry name" value="Phosphorylase Kinase, domain 1"/>
    <property type="match status" value="1"/>
</dbReference>
<dbReference type="RefSeq" id="WP_115219000.1">
    <property type="nucleotide sequence ID" value="NZ_UHIA01000004.1"/>
</dbReference>
<dbReference type="AlphaFoldDB" id="A0A380N0W6"/>
<accession>A0A380N0W6</accession>
<protein>
    <submittedName>
        <fullName evidence="2">Predicted phosphotransferase related to Ser/Thr protein kinases</fullName>
    </submittedName>
</protein>
<dbReference type="Gene3D" id="3.90.1200.10">
    <property type="match status" value="1"/>
</dbReference>
<proteinExistence type="predicted"/>
<dbReference type="Proteomes" id="UP000254575">
    <property type="component" value="Unassembled WGS sequence"/>
</dbReference>
<dbReference type="SUPFAM" id="SSF56112">
    <property type="entry name" value="Protein kinase-like (PK-like)"/>
    <property type="match status" value="1"/>
</dbReference>
<keyword evidence="2" id="KW-0808">Transferase</keyword>
<dbReference type="EMBL" id="UHIA01000004">
    <property type="protein sequence ID" value="SUO98134.1"/>
    <property type="molecule type" value="Genomic_DNA"/>
</dbReference>
<keyword evidence="3" id="KW-1185">Reference proteome</keyword>
<sequence>MTALLSDREPLWQFAVRFFPHVQSMQAMQGDAGARRYYRLATGQATPASVILVDSRADKSGCARFLRLSALLKKAALPVPEIYAVNAEDDCLLIEDLGDTCLDAALAADAEAAMPPLLDLLGKWQRNTSALQGQIPAYSADILREELSRFEIWFLPHFVGIPTSAAASKAFEQEAQSLIRMILAQQRAAVHRDFHCRNLMRSPDGRLVLIDYQDALWGAASYDAVSLTRDCYVVYNNAQRLAWEEDFRRRYLPHIDSGDWQIHCHAQSLQRHLKILGLFVRLAMQEGKSRYLANLPQVWANTLWESRALAEQLPYIASLCANMQAQVHMQFEQRGL</sequence>
<evidence type="ECO:0000313" key="3">
    <source>
        <dbReference type="Proteomes" id="UP000254575"/>
    </source>
</evidence>
<reference evidence="2 3" key="1">
    <citation type="submission" date="2018-06" db="EMBL/GenBank/DDBJ databases">
        <authorList>
            <consortium name="Pathogen Informatics"/>
            <person name="Doyle S."/>
        </authorList>
    </citation>
    <scope>NUCLEOTIDE SEQUENCE [LARGE SCALE GENOMIC DNA]</scope>
    <source>
        <strain evidence="2 3">NCTC10717</strain>
    </source>
</reference>